<reference evidence="2" key="1">
    <citation type="journal article" date="2013" name="Stand. Genomic Sci.">
        <title>Complete genome sequence of the halophilic bacterium Spirochaeta africana type strain (Z-7692(T)) from the alkaline Lake Magadi in the East African Rift.</title>
        <authorList>
            <person name="Liolos K."/>
            <person name="Abt B."/>
            <person name="Scheuner C."/>
            <person name="Teshima H."/>
            <person name="Held B."/>
            <person name="Lapidus A."/>
            <person name="Nolan M."/>
            <person name="Lucas S."/>
            <person name="Deshpande S."/>
            <person name="Cheng J.F."/>
            <person name="Tapia R."/>
            <person name="Goodwin L.A."/>
            <person name="Pitluck S."/>
            <person name="Pagani I."/>
            <person name="Ivanova N."/>
            <person name="Mavromatis K."/>
            <person name="Mikhailova N."/>
            <person name="Huntemann M."/>
            <person name="Pati A."/>
            <person name="Chen A."/>
            <person name="Palaniappan K."/>
            <person name="Land M."/>
            <person name="Rohde M."/>
            <person name="Tindall B.J."/>
            <person name="Detter J.C."/>
            <person name="Goker M."/>
            <person name="Bristow J."/>
            <person name="Eisen J.A."/>
            <person name="Markowitz V."/>
            <person name="Hugenholtz P."/>
            <person name="Woyke T."/>
            <person name="Klenk H.P."/>
            <person name="Kyrpides N.C."/>
        </authorList>
    </citation>
    <scope>NUCLEOTIDE SEQUENCE</scope>
    <source>
        <strain evidence="2">ATCC 700263 / DSM 8902 / Z-7692</strain>
    </source>
</reference>
<dbReference type="Proteomes" id="UP000007383">
    <property type="component" value="Chromosome"/>
</dbReference>
<dbReference type="PATRIC" id="fig|889378.3.peg.2780"/>
<dbReference type="HOGENOM" id="CLU_888280_0_0_12"/>
<organism evidence="1 2">
    <name type="scientific">Spirochaeta africana (strain ATCC 700263 / DSM 8902 / Z-7692)</name>
    <dbReference type="NCBI Taxonomy" id="889378"/>
    <lineage>
        <taxon>Bacteria</taxon>
        <taxon>Pseudomonadati</taxon>
        <taxon>Spirochaetota</taxon>
        <taxon>Spirochaetia</taxon>
        <taxon>Spirochaetales</taxon>
        <taxon>Spirochaetaceae</taxon>
        <taxon>Spirochaeta</taxon>
    </lineage>
</organism>
<accession>H9UMT9</accession>
<protein>
    <submittedName>
        <fullName evidence="1">ABC-type nitrate/sulfonate/bicarbonate transport system, periplasmic component</fullName>
    </submittedName>
</protein>
<proteinExistence type="predicted"/>
<dbReference type="eggNOG" id="COG0715">
    <property type="taxonomic scope" value="Bacteria"/>
</dbReference>
<dbReference type="RefSeq" id="WP_014456814.1">
    <property type="nucleotide sequence ID" value="NC_017098.1"/>
</dbReference>
<dbReference type="STRING" id="889378.Spiaf_2808"/>
<evidence type="ECO:0000313" key="1">
    <source>
        <dbReference type="EMBL" id="AFG38832.1"/>
    </source>
</evidence>
<dbReference type="Pfam" id="PF13379">
    <property type="entry name" value="NMT1_2"/>
    <property type="match status" value="1"/>
</dbReference>
<dbReference type="SUPFAM" id="SSF53850">
    <property type="entry name" value="Periplasmic binding protein-like II"/>
    <property type="match status" value="1"/>
</dbReference>
<keyword evidence="2" id="KW-1185">Reference proteome</keyword>
<dbReference type="EMBL" id="CP003282">
    <property type="protein sequence ID" value="AFG38832.1"/>
    <property type="molecule type" value="Genomic_DNA"/>
</dbReference>
<dbReference type="AlphaFoldDB" id="H9UMT9"/>
<dbReference type="Gene3D" id="3.40.190.10">
    <property type="entry name" value="Periplasmic binding protein-like II"/>
    <property type="match status" value="2"/>
</dbReference>
<name>H9UMT9_SPIAZ</name>
<evidence type="ECO:0000313" key="2">
    <source>
        <dbReference type="Proteomes" id="UP000007383"/>
    </source>
</evidence>
<sequence>MQRLYALLLAGLLLAGSGISGLWASGSQEGMTLRVGTLPNMPAVPLIVAGDQGFFQNEGIAVEIRVYNHRAELLDALEQGQLDGAVLDAVSSVTAVLQDKPLRIVAAVPSYYGLYTAPGSSLDLEGLAAGTELQTGVHRHGSSAYMAAQFFSRSGIAGSRFALIDVPDAGERLEMLANGELELAVLPQPLGTLAVSRGSGELISSSLVVSLPDFLVFSEAALLGGEQVGRLLRAYNRAVAAGLPSWIELLSAELGCCTEELTLLQGHQFGQAEVPTREMISQIGFWMLEQDLLERILLYENLVGVLPQRFLRE</sequence>
<dbReference type="KEGG" id="sfc:Spiaf_2808"/>
<dbReference type="PANTHER" id="PTHR30024">
    <property type="entry name" value="ALIPHATIC SULFONATES-BINDING PROTEIN-RELATED"/>
    <property type="match status" value="1"/>
</dbReference>
<gene>
    <name evidence="1" type="ordered locus">Spiaf_2808</name>
</gene>